<feature type="transmembrane region" description="Helical" evidence="1">
    <location>
        <begin position="81"/>
        <end position="113"/>
    </location>
</feature>
<reference evidence="2 3" key="1">
    <citation type="submission" date="2013-10" db="EMBL/GenBank/DDBJ databases">
        <title>Salinisphaera japonica YTM-1 Genome Sequencing.</title>
        <authorList>
            <person name="Lai Q."/>
            <person name="Li C."/>
            <person name="Shao Z."/>
        </authorList>
    </citation>
    <scope>NUCLEOTIDE SEQUENCE [LARGE SCALE GENOMIC DNA]</scope>
    <source>
        <strain evidence="2 3">YTM-1</strain>
    </source>
</reference>
<dbReference type="EMBL" id="AYKG01000015">
    <property type="protein sequence ID" value="ROO29367.1"/>
    <property type="molecule type" value="Genomic_DNA"/>
</dbReference>
<comment type="caution">
    <text evidence="2">The sequence shown here is derived from an EMBL/GenBank/DDBJ whole genome shotgun (WGS) entry which is preliminary data.</text>
</comment>
<evidence type="ECO:0000313" key="2">
    <source>
        <dbReference type="EMBL" id="ROO29367.1"/>
    </source>
</evidence>
<organism evidence="2 3">
    <name type="scientific">Salinisphaera japonica YTM-1</name>
    <dbReference type="NCBI Taxonomy" id="1209778"/>
    <lineage>
        <taxon>Bacteria</taxon>
        <taxon>Pseudomonadati</taxon>
        <taxon>Pseudomonadota</taxon>
        <taxon>Gammaproteobacteria</taxon>
        <taxon>Salinisphaerales</taxon>
        <taxon>Salinisphaeraceae</taxon>
        <taxon>Salinisphaera</taxon>
    </lineage>
</organism>
<sequence length="151" mass="16184">MYDTSDHQIPTRSLVLGYLPMAPLVIAGILVWFVGPLTLAFLVTAAIYWSAILFFFLAGVRRGLSFFTEGGPQPAQLLTMGLLFALGLVIFIMPYAIIAVLLCGLGFAGIAVLDPRAARRGEVPGFFAALRPPQMGVAAASMVSLFFALLF</sequence>
<accession>A0A423PUU0</accession>
<keyword evidence="1" id="KW-1133">Transmembrane helix</keyword>
<evidence type="ECO:0000313" key="3">
    <source>
        <dbReference type="Proteomes" id="UP000285310"/>
    </source>
</evidence>
<dbReference type="OrthoDB" id="7273031at2"/>
<dbReference type="InParanoid" id="A0A423PUU0"/>
<evidence type="ECO:0008006" key="4">
    <source>
        <dbReference type="Google" id="ProtNLM"/>
    </source>
</evidence>
<feature type="transmembrane region" description="Helical" evidence="1">
    <location>
        <begin position="12"/>
        <end position="33"/>
    </location>
</feature>
<feature type="transmembrane region" description="Helical" evidence="1">
    <location>
        <begin position="39"/>
        <end position="60"/>
    </location>
</feature>
<name>A0A423PUU0_9GAMM</name>
<evidence type="ECO:0000256" key="1">
    <source>
        <dbReference type="SAM" id="Phobius"/>
    </source>
</evidence>
<keyword evidence="1" id="KW-0472">Membrane</keyword>
<dbReference type="AlphaFoldDB" id="A0A423PUU0"/>
<keyword evidence="3" id="KW-1185">Reference proteome</keyword>
<keyword evidence="1" id="KW-0812">Transmembrane</keyword>
<dbReference type="Proteomes" id="UP000285310">
    <property type="component" value="Unassembled WGS sequence"/>
</dbReference>
<protein>
    <recommendedName>
        <fullName evidence="4">DUF3429 domain-containing protein</fullName>
    </recommendedName>
</protein>
<proteinExistence type="predicted"/>
<dbReference type="RefSeq" id="WP_123657782.1">
    <property type="nucleotide sequence ID" value="NZ_AYKG01000015.1"/>
</dbReference>
<feature type="transmembrane region" description="Helical" evidence="1">
    <location>
        <begin position="133"/>
        <end position="150"/>
    </location>
</feature>
<gene>
    <name evidence="2" type="ORF">SAJA_06250</name>
</gene>